<dbReference type="InterPro" id="IPR003660">
    <property type="entry name" value="HAMP_dom"/>
</dbReference>
<keyword evidence="5 7" id="KW-1133">Transmembrane helix</keyword>
<accession>A0ABS6JJE9</accession>
<dbReference type="SMART" id="SM00387">
    <property type="entry name" value="HATPase_c"/>
    <property type="match status" value="1"/>
</dbReference>
<feature type="transmembrane region" description="Helical" evidence="7">
    <location>
        <begin position="298"/>
        <end position="318"/>
    </location>
</feature>
<evidence type="ECO:0000256" key="5">
    <source>
        <dbReference type="ARBA" id="ARBA00022989"/>
    </source>
</evidence>
<evidence type="ECO:0000256" key="2">
    <source>
        <dbReference type="ARBA" id="ARBA00022475"/>
    </source>
</evidence>
<keyword evidence="6 7" id="KW-0472">Membrane</keyword>
<dbReference type="InterPro" id="IPR010559">
    <property type="entry name" value="Sig_transdc_His_kin_internal"/>
</dbReference>
<dbReference type="InterPro" id="IPR050640">
    <property type="entry name" value="Bact_2-comp_sensor_kinase"/>
</dbReference>
<dbReference type="CDD" id="cd12912">
    <property type="entry name" value="PDC2_MCP_like"/>
    <property type="match status" value="1"/>
</dbReference>
<evidence type="ECO:0000313" key="9">
    <source>
        <dbReference type="EMBL" id="MBU9712580.1"/>
    </source>
</evidence>
<dbReference type="PROSITE" id="PS50885">
    <property type="entry name" value="HAMP"/>
    <property type="match status" value="1"/>
</dbReference>
<dbReference type="Pfam" id="PF02518">
    <property type="entry name" value="HATPase_c"/>
    <property type="match status" value="1"/>
</dbReference>
<sequence>MKKWFEINNLPIRYKLIIHFLLVSILPALALAIMIGWAVDKIIEEQVNENTIQLIDKVNSSLEYYIENVQNLSYFISFDSHISDFLSGELLLEEMEPDEEYEVSQFLLRMTTIYPEVAGIMVINKDGDYISNELYSRTSQKLTNEIWYREAVENQGIAKIIGNPVGRNIASHVNYQEEEIISVARSIIDPISQEEKGVILIDLKVRVIGETVKDVRLGKTGYLMVVDDHGNRIYSPNQNMLNEIPVEEISTNNSGTFSKKINGEQIQFIYRKSPFTNWTTVGVFSAEQSIAAVQQIQFYVISFLFFVCLIGITASYYLSYSMSRPISRLVGEMQRAESGDFSSNYKDTRMDEVGRLGRSFNSMVSKINNLLMLTEKQERQKREAELHSLQAHIKPHFLYNTLDTIQWMARKKGASDVADLVGSLSRLFRIGLSKGDTIIPLREEIQHIESYLKIQTTRYQEKLNYSIDVSPEVEDFSILKIVLQPIVENAIYHGIKERRGPGHISIVAKKHRNNLVIQIQDDGKGMTNEKLEELKDSLASFFTKDDDVQSMGATKGYGIVNVHARLKLTFGEDYGVKMESELDKGTLVTIYHPLLKGNIIVDKEKER</sequence>
<feature type="domain" description="HAMP" evidence="8">
    <location>
        <begin position="320"/>
        <end position="372"/>
    </location>
</feature>
<organism evidence="9 10">
    <name type="scientific">Evansella tamaricis</name>
    <dbReference type="NCBI Taxonomy" id="2069301"/>
    <lineage>
        <taxon>Bacteria</taxon>
        <taxon>Bacillati</taxon>
        <taxon>Bacillota</taxon>
        <taxon>Bacilli</taxon>
        <taxon>Bacillales</taxon>
        <taxon>Bacillaceae</taxon>
        <taxon>Evansella</taxon>
    </lineage>
</organism>
<reference evidence="9 10" key="1">
    <citation type="submission" date="2021-06" db="EMBL/GenBank/DDBJ databases">
        <title>Bacillus sp. RD4P76, an endophyte from a halophyte.</title>
        <authorList>
            <person name="Sun J.-Q."/>
        </authorList>
    </citation>
    <scope>NUCLEOTIDE SEQUENCE [LARGE SCALE GENOMIC DNA]</scope>
    <source>
        <strain evidence="9 10">CGMCC 1.15917</strain>
    </source>
</reference>
<dbReference type="PANTHER" id="PTHR34220">
    <property type="entry name" value="SENSOR HISTIDINE KINASE YPDA"/>
    <property type="match status" value="1"/>
</dbReference>
<keyword evidence="4 9" id="KW-0808">Transferase</keyword>
<dbReference type="CDD" id="cd18773">
    <property type="entry name" value="PDC1_HK_sensor"/>
    <property type="match status" value="1"/>
</dbReference>
<evidence type="ECO:0000256" key="4">
    <source>
        <dbReference type="ARBA" id="ARBA00022777"/>
    </source>
</evidence>
<evidence type="ECO:0000256" key="1">
    <source>
        <dbReference type="ARBA" id="ARBA00004651"/>
    </source>
</evidence>
<keyword evidence="4 9" id="KW-0418">Kinase</keyword>
<dbReference type="InterPro" id="IPR033479">
    <property type="entry name" value="dCache_1"/>
</dbReference>
<dbReference type="RefSeq" id="WP_217066758.1">
    <property type="nucleotide sequence ID" value="NZ_JAHQCS010000105.1"/>
</dbReference>
<dbReference type="GO" id="GO:0016301">
    <property type="term" value="F:kinase activity"/>
    <property type="evidence" value="ECO:0007669"/>
    <property type="project" value="UniProtKB-KW"/>
</dbReference>
<name>A0ABS6JJE9_9BACI</name>
<proteinExistence type="predicted"/>
<keyword evidence="3 7" id="KW-0812">Transmembrane</keyword>
<evidence type="ECO:0000256" key="3">
    <source>
        <dbReference type="ARBA" id="ARBA00022692"/>
    </source>
</evidence>
<evidence type="ECO:0000313" key="10">
    <source>
        <dbReference type="Proteomes" id="UP000784880"/>
    </source>
</evidence>
<dbReference type="SMART" id="SM00304">
    <property type="entry name" value="HAMP"/>
    <property type="match status" value="1"/>
</dbReference>
<gene>
    <name evidence="9" type="ORF">KS419_12590</name>
</gene>
<dbReference type="PANTHER" id="PTHR34220:SF7">
    <property type="entry name" value="SENSOR HISTIDINE KINASE YPDA"/>
    <property type="match status" value="1"/>
</dbReference>
<evidence type="ECO:0000259" key="8">
    <source>
        <dbReference type="PROSITE" id="PS50885"/>
    </source>
</evidence>
<dbReference type="CDD" id="cd06225">
    <property type="entry name" value="HAMP"/>
    <property type="match status" value="1"/>
</dbReference>
<evidence type="ECO:0000256" key="7">
    <source>
        <dbReference type="SAM" id="Phobius"/>
    </source>
</evidence>
<comment type="caution">
    <text evidence="9">The sequence shown here is derived from an EMBL/GenBank/DDBJ whole genome shotgun (WGS) entry which is preliminary data.</text>
</comment>
<dbReference type="Pfam" id="PF00672">
    <property type="entry name" value="HAMP"/>
    <property type="match status" value="1"/>
</dbReference>
<dbReference type="Pfam" id="PF02743">
    <property type="entry name" value="dCache_1"/>
    <property type="match status" value="1"/>
</dbReference>
<feature type="transmembrane region" description="Helical" evidence="7">
    <location>
        <begin position="16"/>
        <end position="39"/>
    </location>
</feature>
<protein>
    <submittedName>
        <fullName evidence="9">Sensor histidine kinase</fullName>
    </submittedName>
</protein>
<dbReference type="InterPro" id="IPR003594">
    <property type="entry name" value="HATPase_dom"/>
</dbReference>
<keyword evidence="10" id="KW-1185">Reference proteome</keyword>
<keyword evidence="2" id="KW-1003">Cell membrane</keyword>
<dbReference type="EMBL" id="JAHQCS010000105">
    <property type="protein sequence ID" value="MBU9712580.1"/>
    <property type="molecule type" value="Genomic_DNA"/>
</dbReference>
<comment type="subcellular location">
    <subcellularLocation>
        <location evidence="1">Cell membrane</location>
        <topology evidence="1">Multi-pass membrane protein</topology>
    </subcellularLocation>
</comment>
<dbReference type="Pfam" id="PF06580">
    <property type="entry name" value="His_kinase"/>
    <property type="match status" value="1"/>
</dbReference>
<evidence type="ECO:0000256" key="6">
    <source>
        <dbReference type="ARBA" id="ARBA00023136"/>
    </source>
</evidence>
<dbReference type="Proteomes" id="UP000784880">
    <property type="component" value="Unassembled WGS sequence"/>
</dbReference>